<evidence type="ECO:0000256" key="4">
    <source>
        <dbReference type="ARBA" id="ARBA00023136"/>
    </source>
</evidence>
<dbReference type="AlphaFoldDB" id="A0A9N9PMD3"/>
<comment type="subcellular location">
    <subcellularLocation>
        <location evidence="1">Membrane</location>
        <topology evidence="1">Multi-pass membrane protein</topology>
    </subcellularLocation>
</comment>
<evidence type="ECO:0000256" key="2">
    <source>
        <dbReference type="ARBA" id="ARBA00022692"/>
    </source>
</evidence>
<dbReference type="InterPro" id="IPR005828">
    <property type="entry name" value="MFS_sugar_transport-like"/>
</dbReference>
<dbReference type="PANTHER" id="PTHR23508:SF10">
    <property type="entry name" value="CARBOXYLIC ACID TRANSPORTER PROTEIN HOMOLOG"/>
    <property type="match status" value="1"/>
</dbReference>
<dbReference type="InterPro" id="IPR036259">
    <property type="entry name" value="MFS_trans_sf"/>
</dbReference>
<evidence type="ECO:0000256" key="1">
    <source>
        <dbReference type="ARBA" id="ARBA00004141"/>
    </source>
</evidence>
<keyword evidence="3 5" id="KW-1133">Transmembrane helix</keyword>
<proteinExistence type="predicted"/>
<dbReference type="GO" id="GO:0005886">
    <property type="term" value="C:plasma membrane"/>
    <property type="evidence" value="ECO:0007669"/>
    <property type="project" value="TreeGrafter"/>
</dbReference>
<feature type="non-terminal residue" evidence="6">
    <location>
        <position position="1"/>
    </location>
</feature>
<dbReference type="EMBL" id="CAJVQA010070452">
    <property type="protein sequence ID" value="CAG8833270.1"/>
    <property type="molecule type" value="Genomic_DNA"/>
</dbReference>
<reference evidence="6" key="1">
    <citation type="submission" date="2021-06" db="EMBL/GenBank/DDBJ databases">
        <authorList>
            <person name="Kallberg Y."/>
            <person name="Tangrot J."/>
            <person name="Rosling A."/>
        </authorList>
    </citation>
    <scope>NUCLEOTIDE SEQUENCE</scope>
    <source>
        <strain evidence="6">FL966</strain>
    </source>
</reference>
<keyword evidence="7" id="KW-1185">Reference proteome</keyword>
<name>A0A9N9PMD3_9GLOM</name>
<dbReference type="Gene3D" id="1.20.1250.20">
    <property type="entry name" value="MFS general substrate transporter like domains"/>
    <property type="match status" value="1"/>
</dbReference>
<dbReference type="OrthoDB" id="5296287at2759"/>
<keyword evidence="4 5" id="KW-0472">Membrane</keyword>
<evidence type="ECO:0000256" key="3">
    <source>
        <dbReference type="ARBA" id="ARBA00022989"/>
    </source>
</evidence>
<sequence length="143" mass="15233">DIMVTTVIANIGAILGAGLFLPIIAIPVNKQLVTFGAFVIYFFVQGAYGVVPAYLDELSPPAIRGTLPGLTYQLGNLIAASAAQIEALLGEAFPKNGVPDYGLTMAVFSACAMFGKIVLISTGCDNRNVDFMKQAEIRFEENR</sequence>
<feature type="transmembrane region" description="Helical" evidence="5">
    <location>
        <begin position="101"/>
        <end position="124"/>
    </location>
</feature>
<dbReference type="Pfam" id="PF00083">
    <property type="entry name" value="Sugar_tr"/>
    <property type="match status" value="1"/>
</dbReference>
<dbReference type="Proteomes" id="UP000789759">
    <property type="component" value="Unassembled WGS sequence"/>
</dbReference>
<comment type="caution">
    <text evidence="6">The sequence shown here is derived from an EMBL/GenBank/DDBJ whole genome shotgun (WGS) entry which is preliminary data.</text>
</comment>
<dbReference type="GO" id="GO:0046943">
    <property type="term" value="F:carboxylic acid transmembrane transporter activity"/>
    <property type="evidence" value="ECO:0007669"/>
    <property type="project" value="TreeGrafter"/>
</dbReference>
<dbReference type="SUPFAM" id="SSF103473">
    <property type="entry name" value="MFS general substrate transporter"/>
    <property type="match status" value="1"/>
</dbReference>
<feature type="transmembrane region" description="Helical" evidence="5">
    <location>
        <begin position="6"/>
        <end position="25"/>
    </location>
</feature>
<evidence type="ECO:0000313" key="7">
    <source>
        <dbReference type="Proteomes" id="UP000789759"/>
    </source>
</evidence>
<dbReference type="PANTHER" id="PTHR23508">
    <property type="entry name" value="CARBOXYLIC ACID TRANSPORTER PROTEIN HOMOLOG"/>
    <property type="match status" value="1"/>
</dbReference>
<evidence type="ECO:0000313" key="6">
    <source>
        <dbReference type="EMBL" id="CAG8833270.1"/>
    </source>
</evidence>
<feature type="non-terminal residue" evidence="6">
    <location>
        <position position="143"/>
    </location>
</feature>
<gene>
    <name evidence="6" type="ORF">CPELLU_LOCUS20955</name>
</gene>
<organism evidence="6 7">
    <name type="scientific">Cetraspora pellucida</name>
    <dbReference type="NCBI Taxonomy" id="1433469"/>
    <lineage>
        <taxon>Eukaryota</taxon>
        <taxon>Fungi</taxon>
        <taxon>Fungi incertae sedis</taxon>
        <taxon>Mucoromycota</taxon>
        <taxon>Glomeromycotina</taxon>
        <taxon>Glomeromycetes</taxon>
        <taxon>Diversisporales</taxon>
        <taxon>Gigasporaceae</taxon>
        <taxon>Cetraspora</taxon>
    </lineage>
</organism>
<keyword evidence="2 5" id="KW-0812">Transmembrane</keyword>
<accession>A0A9N9PMD3</accession>
<protein>
    <submittedName>
        <fullName evidence="6">24769_t:CDS:1</fullName>
    </submittedName>
</protein>
<feature type="transmembrane region" description="Helical" evidence="5">
    <location>
        <begin position="32"/>
        <end position="51"/>
    </location>
</feature>
<evidence type="ECO:0000256" key="5">
    <source>
        <dbReference type="SAM" id="Phobius"/>
    </source>
</evidence>